<dbReference type="Pfam" id="PF12801">
    <property type="entry name" value="Fer4_5"/>
    <property type="match status" value="2"/>
</dbReference>
<feature type="domain" description="4Fe-4S ferredoxin-type" evidence="7">
    <location>
        <begin position="696"/>
        <end position="726"/>
    </location>
</feature>
<protein>
    <submittedName>
        <fullName evidence="8">NosR/NirI family nitrous oxide reductase transcriptional regulator</fullName>
    </submittedName>
</protein>
<dbReference type="Pfam" id="PF04205">
    <property type="entry name" value="FMN_bind"/>
    <property type="match status" value="1"/>
</dbReference>
<sequence>MRRFALPRQSRFASLLWIASLLLLWACLIAPPAGAASTPQAGGAQQAYKFGQSGTPLGAGPRLGAFLKNMRPADIFPGADRIGPPEGKPAVARAYAGDKMLGYVYLTTDIVNTRGYSSKPIDVLVGLSQDGEIVGARLVEHHEPIVLIGIPESKVQAFIDGYVGKNYVKEPPRPGAPPPVDIISGATVTLMVIGDSLTRSVLAVARHYGIGREGPAQVAAAEHRVLDMAQTGTQSWDALLQSGAVGHLRLTVADVNKAFEETGRQGAIEHPEPGDPEDTFIDLYAALVSAPAIGRSLLGEAEYGYLRDRLAPGQQAILIAGNGYSFKGSGYVRGGVFDRIEIIQEENSFRFTDLDHQRLADLMAAGAPGFREVALFTVPTDAAFDPVEPWRLQLTVQRVVSVKEKAFTAFVLNYDLPKVYTQVEAPAAQAAAADGGAAASAAGGAAAGPAAPDAQQDEGAGAEEAAPALWKQIWLAKTVQIAIVSIALLTLIAVFFFQNQIVKHEVFYKRFRTVFLIFTLFWIGWYAQAQLSVVNVLTFTTSLRTDFSWEYFLMDPIVFILWIATAMSLIFWNRGAFCGWLCPFGALQELTNQVAKKLHVPQIKVPHGLNTRLAGLKYLIFLILFGISLYELGTAEKFAEVEPFKTAIILKFVRDWPFVIFAAVLLLAGLFIERFYCRYLCPLGAALAIPARLRIFDWLRRYKTCGNPCQLCAVDCPVQAINPEGDINPNECIQCLNCQQLYHNEKRCPHLIQKNAKLKRHKAPPPDAGIPGEVVASRKPTVRPRDPSAEPQPISSNP</sequence>
<dbReference type="SUPFAM" id="SSF54862">
    <property type="entry name" value="4Fe-4S ferredoxins"/>
    <property type="match status" value="1"/>
</dbReference>
<feature type="transmembrane region" description="Helical" evidence="5">
    <location>
        <begin position="514"/>
        <end position="531"/>
    </location>
</feature>
<evidence type="ECO:0000313" key="8">
    <source>
        <dbReference type="EMBL" id="MBB6083073.1"/>
    </source>
</evidence>
<comment type="caution">
    <text evidence="8">The sequence shown here is derived from an EMBL/GenBank/DDBJ whole genome shotgun (WGS) entry which is preliminary data.</text>
</comment>
<feature type="chain" id="PRO_5030809105" evidence="6">
    <location>
        <begin position="36"/>
        <end position="798"/>
    </location>
</feature>
<dbReference type="EMBL" id="JACHIB010000005">
    <property type="protein sequence ID" value="MBB6083073.1"/>
    <property type="molecule type" value="Genomic_DNA"/>
</dbReference>
<feature type="transmembrane region" description="Helical" evidence="5">
    <location>
        <begin position="481"/>
        <end position="502"/>
    </location>
</feature>
<accession>A0A7W9WN17</accession>
<evidence type="ECO:0000259" key="7">
    <source>
        <dbReference type="PROSITE" id="PS51379"/>
    </source>
</evidence>
<dbReference type="GO" id="GO:0005886">
    <property type="term" value="C:plasma membrane"/>
    <property type="evidence" value="ECO:0007669"/>
    <property type="project" value="UniProtKB-SubCell"/>
</dbReference>
<dbReference type="RefSeq" id="WP_151024778.1">
    <property type="nucleotide sequence ID" value="NZ_JACHIB010000005.1"/>
</dbReference>
<comment type="subcellular location">
    <subcellularLocation>
        <location evidence="1">Cell membrane</location>
    </subcellularLocation>
</comment>
<reference evidence="8 9" key="1">
    <citation type="submission" date="2020-08" db="EMBL/GenBank/DDBJ databases">
        <title>Genomic Encyclopedia of Type Strains, Phase IV (KMG-IV): sequencing the most valuable type-strain genomes for metagenomic binning, comparative biology and taxonomic classification.</title>
        <authorList>
            <person name="Goeker M."/>
        </authorList>
    </citation>
    <scope>NUCLEOTIDE SEQUENCE [LARGE SCALE GENOMIC DNA]</scope>
    <source>
        <strain evidence="8 9">DSM 12141</strain>
    </source>
</reference>
<evidence type="ECO:0000256" key="2">
    <source>
        <dbReference type="ARBA" id="ARBA00022475"/>
    </source>
</evidence>
<dbReference type="InterPro" id="IPR011399">
    <property type="entry name" value="NosR"/>
</dbReference>
<dbReference type="PROSITE" id="PS51379">
    <property type="entry name" value="4FE4S_FER_2"/>
    <property type="match status" value="1"/>
</dbReference>
<evidence type="ECO:0000256" key="6">
    <source>
        <dbReference type="SAM" id="SignalP"/>
    </source>
</evidence>
<dbReference type="AlphaFoldDB" id="A0A7W9WN17"/>
<dbReference type="GO" id="GO:0010181">
    <property type="term" value="F:FMN binding"/>
    <property type="evidence" value="ECO:0007669"/>
    <property type="project" value="InterPro"/>
</dbReference>
<dbReference type="GO" id="GO:0045893">
    <property type="term" value="P:positive regulation of DNA-templated transcription"/>
    <property type="evidence" value="ECO:0007669"/>
    <property type="project" value="InterPro"/>
</dbReference>
<dbReference type="Proteomes" id="UP000541136">
    <property type="component" value="Unassembled WGS sequence"/>
</dbReference>
<dbReference type="InterPro" id="IPR052378">
    <property type="entry name" value="NosR_regulator"/>
</dbReference>
<dbReference type="GO" id="GO:0003677">
    <property type="term" value="F:DNA binding"/>
    <property type="evidence" value="ECO:0007669"/>
    <property type="project" value="InterPro"/>
</dbReference>
<evidence type="ECO:0000256" key="4">
    <source>
        <dbReference type="SAM" id="MobiDB-lite"/>
    </source>
</evidence>
<evidence type="ECO:0000256" key="5">
    <source>
        <dbReference type="SAM" id="Phobius"/>
    </source>
</evidence>
<dbReference type="SMART" id="SM00900">
    <property type="entry name" value="FMN_bind"/>
    <property type="match status" value="1"/>
</dbReference>
<dbReference type="InterPro" id="IPR017896">
    <property type="entry name" value="4Fe4S_Fe-S-bd"/>
</dbReference>
<dbReference type="PANTHER" id="PTHR30224:SF4">
    <property type="entry name" value="ELECTRON TRANSPORT PROTEIN YCCM-RELATED"/>
    <property type="match status" value="1"/>
</dbReference>
<evidence type="ECO:0000256" key="3">
    <source>
        <dbReference type="ARBA" id="ARBA00023136"/>
    </source>
</evidence>
<organism evidence="8 9">
    <name type="scientific">Castellaniella defragrans</name>
    <name type="common">Alcaligenes defragrans</name>
    <dbReference type="NCBI Taxonomy" id="75697"/>
    <lineage>
        <taxon>Bacteria</taxon>
        <taxon>Pseudomonadati</taxon>
        <taxon>Pseudomonadota</taxon>
        <taxon>Betaproteobacteria</taxon>
        <taxon>Burkholderiales</taxon>
        <taxon>Alcaligenaceae</taxon>
        <taxon>Castellaniella</taxon>
    </lineage>
</organism>
<keyword evidence="5" id="KW-0812">Transmembrane</keyword>
<keyword evidence="3 5" id="KW-0472">Membrane</keyword>
<evidence type="ECO:0000313" key="9">
    <source>
        <dbReference type="Proteomes" id="UP000541136"/>
    </source>
</evidence>
<dbReference type="PIRSF" id="PIRSF036354">
    <property type="entry name" value="NosR"/>
    <property type="match status" value="1"/>
</dbReference>
<gene>
    <name evidence="8" type="ORF">HNR28_001108</name>
</gene>
<feature type="transmembrane region" description="Helical" evidence="5">
    <location>
        <begin position="551"/>
        <end position="572"/>
    </location>
</feature>
<feature type="transmembrane region" description="Helical" evidence="5">
    <location>
        <begin position="653"/>
        <end position="672"/>
    </location>
</feature>
<keyword evidence="5" id="KW-1133">Transmembrane helix</keyword>
<evidence type="ECO:0000256" key="1">
    <source>
        <dbReference type="ARBA" id="ARBA00004236"/>
    </source>
</evidence>
<proteinExistence type="predicted"/>
<name>A0A7W9WN17_CASDE</name>
<keyword evidence="6" id="KW-0732">Signal</keyword>
<feature type="signal peptide" evidence="6">
    <location>
        <begin position="1"/>
        <end position="35"/>
    </location>
</feature>
<keyword evidence="2" id="KW-1003">Cell membrane</keyword>
<dbReference type="PANTHER" id="PTHR30224">
    <property type="entry name" value="ELECTRON TRANSPORT PROTEIN"/>
    <property type="match status" value="1"/>
</dbReference>
<feature type="transmembrane region" description="Helical" evidence="5">
    <location>
        <begin position="614"/>
        <end position="633"/>
    </location>
</feature>
<feature type="region of interest" description="Disordered" evidence="4">
    <location>
        <begin position="759"/>
        <end position="798"/>
    </location>
</feature>
<dbReference type="InterPro" id="IPR007329">
    <property type="entry name" value="FMN-bd"/>
</dbReference>